<dbReference type="EMBL" id="QZCH01000001">
    <property type="protein sequence ID" value="RJG51614.1"/>
    <property type="molecule type" value="Genomic_DNA"/>
</dbReference>
<proteinExistence type="inferred from homology"/>
<organism evidence="14 15">
    <name type="scientific">Motilimonas pumila</name>
    <dbReference type="NCBI Taxonomy" id="2303987"/>
    <lineage>
        <taxon>Bacteria</taxon>
        <taxon>Pseudomonadati</taxon>
        <taxon>Pseudomonadota</taxon>
        <taxon>Gammaproteobacteria</taxon>
        <taxon>Alteromonadales</taxon>
        <taxon>Alteromonadales genera incertae sedis</taxon>
        <taxon>Motilimonas</taxon>
    </lineage>
</organism>
<dbReference type="GO" id="GO:0015628">
    <property type="term" value="P:protein secretion by the type II secretion system"/>
    <property type="evidence" value="ECO:0007669"/>
    <property type="project" value="InterPro"/>
</dbReference>
<keyword evidence="8 11" id="KW-1133">Transmembrane helix</keyword>
<comment type="function">
    <text evidence="10">Inner membrane component of the type II secretion system required for the energy-dependent secretion of extracellular factors such as proteases and toxins from the periplasm.</text>
</comment>
<evidence type="ECO:0000256" key="1">
    <source>
        <dbReference type="ARBA" id="ARBA00004377"/>
    </source>
</evidence>
<keyword evidence="5" id="KW-0997">Cell inner membrane</keyword>
<dbReference type="GO" id="GO:0005886">
    <property type="term" value="C:plasma membrane"/>
    <property type="evidence" value="ECO:0007669"/>
    <property type="project" value="UniProtKB-SubCell"/>
</dbReference>
<evidence type="ECO:0000256" key="7">
    <source>
        <dbReference type="ARBA" id="ARBA00022927"/>
    </source>
</evidence>
<dbReference type="Gene3D" id="3.30.420.370">
    <property type="match status" value="1"/>
</dbReference>
<evidence type="ECO:0000256" key="2">
    <source>
        <dbReference type="ARBA" id="ARBA00005318"/>
    </source>
</evidence>
<dbReference type="InterPro" id="IPR043129">
    <property type="entry name" value="ATPase_NBD"/>
</dbReference>
<evidence type="ECO:0000256" key="4">
    <source>
        <dbReference type="ARBA" id="ARBA00022475"/>
    </source>
</evidence>
<dbReference type="NCBIfam" id="TIGR01709">
    <property type="entry name" value="typeII_sec_gspL"/>
    <property type="match status" value="1"/>
</dbReference>
<dbReference type="Proteomes" id="UP000283255">
    <property type="component" value="Unassembled WGS sequence"/>
</dbReference>
<evidence type="ECO:0000256" key="8">
    <source>
        <dbReference type="ARBA" id="ARBA00022989"/>
    </source>
</evidence>
<evidence type="ECO:0000259" key="12">
    <source>
        <dbReference type="Pfam" id="PF05134"/>
    </source>
</evidence>
<keyword evidence="6 11" id="KW-0812">Transmembrane</keyword>
<dbReference type="Pfam" id="PF12693">
    <property type="entry name" value="GspL_C"/>
    <property type="match status" value="1"/>
</dbReference>
<evidence type="ECO:0000256" key="3">
    <source>
        <dbReference type="ARBA" id="ARBA00022448"/>
    </source>
</evidence>
<dbReference type="Pfam" id="PF05134">
    <property type="entry name" value="T2SSL"/>
    <property type="match status" value="1"/>
</dbReference>
<evidence type="ECO:0000259" key="13">
    <source>
        <dbReference type="Pfam" id="PF12693"/>
    </source>
</evidence>
<dbReference type="InterPro" id="IPR024230">
    <property type="entry name" value="GspL_cyto_dom"/>
</dbReference>
<gene>
    <name evidence="14" type="primary">gspL</name>
    <name evidence="14" type="ORF">D1Z90_02480</name>
</gene>
<evidence type="ECO:0000256" key="6">
    <source>
        <dbReference type="ARBA" id="ARBA00022692"/>
    </source>
</evidence>
<keyword evidence="3 10" id="KW-0813">Transport</keyword>
<evidence type="ECO:0000313" key="14">
    <source>
        <dbReference type="EMBL" id="RJG51614.1"/>
    </source>
</evidence>
<keyword evidence="4" id="KW-1003">Cell membrane</keyword>
<dbReference type="GO" id="GO:0009276">
    <property type="term" value="C:Gram-negative-bacterium-type cell wall"/>
    <property type="evidence" value="ECO:0007669"/>
    <property type="project" value="InterPro"/>
</dbReference>
<reference evidence="14 15" key="1">
    <citation type="submission" date="2018-09" db="EMBL/GenBank/DDBJ databases">
        <authorList>
            <person name="Wang F."/>
        </authorList>
    </citation>
    <scope>NUCLEOTIDE SEQUENCE [LARGE SCALE GENOMIC DNA]</scope>
    <source>
        <strain evidence="14 15">PLHSC7-2</strain>
    </source>
</reference>
<keyword evidence="15" id="KW-1185">Reference proteome</keyword>
<evidence type="ECO:0000313" key="15">
    <source>
        <dbReference type="Proteomes" id="UP000283255"/>
    </source>
</evidence>
<evidence type="ECO:0000256" key="10">
    <source>
        <dbReference type="PIRNR" id="PIRNR015761"/>
    </source>
</evidence>
<evidence type="ECO:0000256" key="9">
    <source>
        <dbReference type="ARBA" id="ARBA00023136"/>
    </source>
</evidence>
<dbReference type="AlphaFoldDB" id="A0A418YKW2"/>
<comment type="similarity">
    <text evidence="2 10">Belongs to the GSP L family.</text>
</comment>
<accession>A0A418YKW2</accession>
<dbReference type="SUPFAM" id="SSF53067">
    <property type="entry name" value="Actin-like ATPase domain"/>
    <property type="match status" value="2"/>
</dbReference>
<evidence type="ECO:0000256" key="5">
    <source>
        <dbReference type="ARBA" id="ARBA00022519"/>
    </source>
</evidence>
<evidence type="ECO:0000256" key="11">
    <source>
        <dbReference type="SAM" id="Phobius"/>
    </source>
</evidence>
<dbReference type="CDD" id="cd24017">
    <property type="entry name" value="ASKHA_T2SSL_N"/>
    <property type="match status" value="1"/>
</dbReference>
<reference evidence="14 15" key="2">
    <citation type="submission" date="2019-01" db="EMBL/GenBank/DDBJ databases">
        <title>Motilimonas pumilus sp. nov., isolated from the gut of sea cucumber (Apostichopus japonicus).</title>
        <authorList>
            <person name="Wang F.-Q."/>
            <person name="Ren L.-H."/>
            <person name="Lin Y.-W."/>
            <person name="Sun G.-H."/>
            <person name="Du Z.-J."/>
            <person name="Zhao J.-X."/>
            <person name="Liu X.-J."/>
            <person name="Liu L.-J."/>
        </authorList>
    </citation>
    <scope>NUCLEOTIDE SEQUENCE [LARGE SCALE GENOMIC DNA]</scope>
    <source>
        <strain evidence="14 15">PLHSC7-2</strain>
    </source>
</reference>
<feature type="transmembrane region" description="Helical" evidence="11">
    <location>
        <begin position="250"/>
        <end position="271"/>
    </location>
</feature>
<feature type="domain" description="GspL periplasmic" evidence="13">
    <location>
        <begin position="245"/>
        <end position="401"/>
    </location>
</feature>
<protein>
    <recommendedName>
        <fullName evidence="10">Type II secretion system protein L</fullName>
        <shortName evidence="10">T2SS protein L</shortName>
    </recommendedName>
</protein>
<dbReference type="Gene3D" id="3.30.420.380">
    <property type="match status" value="1"/>
</dbReference>
<keyword evidence="7 10" id="KW-0653">Protein transport</keyword>
<keyword evidence="9 11" id="KW-0472">Membrane</keyword>
<feature type="domain" description="GspL cytoplasmic actin-ATPase-like" evidence="12">
    <location>
        <begin position="10"/>
        <end position="241"/>
    </location>
</feature>
<name>A0A418YKW2_9GAMM</name>
<comment type="caution">
    <text evidence="14">The sequence shown here is derived from an EMBL/GenBank/DDBJ whole genome shotgun (WGS) entry which is preliminary data.</text>
</comment>
<dbReference type="GO" id="GO:0015627">
    <property type="term" value="C:type II protein secretion system complex"/>
    <property type="evidence" value="ECO:0007669"/>
    <property type="project" value="InterPro"/>
</dbReference>
<comment type="subcellular location">
    <subcellularLocation>
        <location evidence="1">Cell inner membrane</location>
        <topology evidence="1">Single-pass membrane protein</topology>
    </subcellularLocation>
</comment>
<dbReference type="InterPro" id="IPR025691">
    <property type="entry name" value="GspL_pp_dom"/>
</dbReference>
<sequence>MWRRSVSERLVIRLGSEANHPVSWLVWSTSEHEIIASGVLPSAKQLEQLHEKVGGRPVLILVPSNDVLLTKVEVPGKVTRQFQQAIPYMLEEELATDVDQLHFSILAVDNGFAHLAIVEHVKMAKWLDWLDQAELNCRQFIPDVLTLPTEEGQWSSVKLEDEWLIRQDEYTGFSADDGLLPLILGKLLPEDESQEIVAHSDLPANVAGEWRQGQIELPMQLLAQGALSSKLNILTGDYKPQKESSRNWGLWRNTGIALAACLVLALVINFLQLQQLKAEEKALQAQIKQVYVQLFPEEKSIRSARIKASFKRHLNNLGGGSDQLSFLSMLDQVRPAFKKVPNFKPVSLRFDANKAELRLQVQAKNYSDFETFQASIPDSFTVKQGAMSNKGSMVTGTLTIGGKG</sequence>
<dbReference type="PIRSF" id="PIRSF015761">
    <property type="entry name" value="Protein_L"/>
    <property type="match status" value="1"/>
</dbReference>
<dbReference type="Gene3D" id="3.30.1360.100">
    <property type="entry name" value="General secretion pathway protein M, EpsM"/>
    <property type="match status" value="1"/>
</dbReference>
<dbReference type="InterPro" id="IPR007812">
    <property type="entry name" value="T2SS_protein-GspL"/>
</dbReference>